<dbReference type="Proteomes" id="UP001319861">
    <property type="component" value="Chromosome"/>
</dbReference>
<keyword evidence="4" id="KW-1185">Reference proteome</keyword>
<protein>
    <recommendedName>
        <fullName evidence="5">DUF3311 domain-containing protein</fullName>
    </recommendedName>
</protein>
<keyword evidence="2" id="KW-1133">Transmembrane helix</keyword>
<proteinExistence type="predicted"/>
<dbReference type="Pfam" id="PF11755">
    <property type="entry name" value="DUF3311"/>
    <property type="match status" value="1"/>
</dbReference>
<evidence type="ECO:0000256" key="1">
    <source>
        <dbReference type="SAM" id="MobiDB-lite"/>
    </source>
</evidence>
<feature type="compositionally biased region" description="Gly residues" evidence="1">
    <location>
        <begin position="93"/>
        <end position="119"/>
    </location>
</feature>
<keyword evidence="2" id="KW-0472">Membrane</keyword>
<feature type="transmembrane region" description="Helical" evidence="2">
    <location>
        <begin position="20"/>
        <end position="42"/>
    </location>
</feature>
<feature type="region of interest" description="Disordered" evidence="1">
    <location>
        <begin position="85"/>
        <end position="137"/>
    </location>
</feature>
<name>A0ABM7PRG3_SINCY</name>
<evidence type="ECO:0000256" key="2">
    <source>
        <dbReference type="SAM" id="Phobius"/>
    </source>
</evidence>
<reference evidence="3 4" key="1">
    <citation type="journal article" date="2021" name="J. Biosci. Bioeng.">
        <title>Identification and characterization of a chc gene cluster responsible for the aromatization pathway of cyclohexanecarboxylate degradation in Sinomonas cyclohexanicum ATCC 51369.</title>
        <authorList>
            <person name="Yamamoto T."/>
            <person name="Hasegawa Y."/>
            <person name="Lau P.C.K."/>
            <person name="Iwaki H."/>
        </authorList>
    </citation>
    <scope>NUCLEOTIDE SEQUENCE [LARGE SCALE GENOMIC DNA]</scope>
    <source>
        <strain evidence="3 4">ATCC 51369</strain>
    </source>
</reference>
<sequence length="137" mass="13822">MSESTAPTRDTPTRGPAKPLPYVVAGVLLAVAIVLPLMPQLYSFDGPRWGGMPFFYWYQLVWVPISAALSGAAYWLVTGEDRRRRAAARGVRPAGGGPAPRGGTGGSSPGAGGPGGGGKHTASSDGGAASGEGGEAR</sequence>
<gene>
    <name evidence="3" type="ORF">SCMU_06170</name>
</gene>
<organism evidence="3 4">
    <name type="scientific">Sinomonas cyclohexanicum</name>
    <name type="common">Corynebacterium cyclohexanicum</name>
    <dbReference type="NCBI Taxonomy" id="322009"/>
    <lineage>
        <taxon>Bacteria</taxon>
        <taxon>Bacillati</taxon>
        <taxon>Actinomycetota</taxon>
        <taxon>Actinomycetes</taxon>
        <taxon>Micrococcales</taxon>
        <taxon>Micrococcaceae</taxon>
        <taxon>Sinomonas</taxon>
    </lineage>
</organism>
<evidence type="ECO:0008006" key="5">
    <source>
        <dbReference type="Google" id="ProtNLM"/>
    </source>
</evidence>
<feature type="transmembrane region" description="Helical" evidence="2">
    <location>
        <begin position="54"/>
        <end position="77"/>
    </location>
</feature>
<accession>A0ABM7PRG3</accession>
<feature type="compositionally biased region" description="Gly residues" evidence="1">
    <location>
        <begin position="128"/>
        <end position="137"/>
    </location>
</feature>
<dbReference type="EMBL" id="AP024525">
    <property type="protein sequence ID" value="BCT74775.1"/>
    <property type="molecule type" value="Genomic_DNA"/>
</dbReference>
<dbReference type="RefSeq" id="WP_229231539.1">
    <property type="nucleotide sequence ID" value="NZ_AP024525.1"/>
</dbReference>
<evidence type="ECO:0000313" key="3">
    <source>
        <dbReference type="EMBL" id="BCT74775.1"/>
    </source>
</evidence>
<keyword evidence="2" id="KW-0812">Transmembrane</keyword>
<evidence type="ECO:0000313" key="4">
    <source>
        <dbReference type="Proteomes" id="UP001319861"/>
    </source>
</evidence>
<dbReference type="InterPro" id="IPR021741">
    <property type="entry name" value="DUF3311"/>
</dbReference>